<evidence type="ECO:0000313" key="1">
    <source>
        <dbReference type="EMBL" id="GEL95124.1"/>
    </source>
</evidence>
<sequence length="156" mass="16460">MRIYLPATLDELDALRTTGGALTARTAYAVTSALRAALPDEDEEGLEFAAHLSAADGSFALLAGAPDAPRLRLVVTADVPDEAVRALDDAPDERDVTAVALTTPVALDLVACVHVDEPELAPEVDAALAGDEAARERVEEADLLWYDVSELADIPR</sequence>
<dbReference type="Proteomes" id="UP000321720">
    <property type="component" value="Unassembled WGS sequence"/>
</dbReference>
<dbReference type="AlphaFoldDB" id="A0A511JAW8"/>
<organism evidence="1 2">
    <name type="scientific">Cellulomonas composti</name>
    <dbReference type="NCBI Taxonomy" id="266130"/>
    <lineage>
        <taxon>Bacteria</taxon>
        <taxon>Bacillati</taxon>
        <taxon>Actinomycetota</taxon>
        <taxon>Actinomycetes</taxon>
        <taxon>Micrococcales</taxon>
        <taxon>Cellulomonadaceae</taxon>
        <taxon>Cellulomonas</taxon>
    </lineage>
</organism>
<proteinExistence type="predicted"/>
<dbReference type="Pfam" id="PF21853">
    <property type="entry name" value="DUF6912"/>
    <property type="match status" value="1"/>
</dbReference>
<comment type="caution">
    <text evidence="1">The sequence shown here is derived from an EMBL/GenBank/DDBJ whole genome shotgun (WGS) entry which is preliminary data.</text>
</comment>
<dbReference type="OrthoDB" id="3253180at2"/>
<dbReference type="EMBL" id="BJWG01000007">
    <property type="protein sequence ID" value="GEL95124.1"/>
    <property type="molecule type" value="Genomic_DNA"/>
</dbReference>
<protein>
    <submittedName>
        <fullName evidence="1">Uncharacterized protein</fullName>
    </submittedName>
</protein>
<reference evidence="1 2" key="1">
    <citation type="submission" date="2019-07" db="EMBL/GenBank/DDBJ databases">
        <title>Whole genome shotgun sequence of Cellulomonas composti NBRC 100758.</title>
        <authorList>
            <person name="Hosoyama A."/>
            <person name="Uohara A."/>
            <person name="Ohji S."/>
            <person name="Ichikawa N."/>
        </authorList>
    </citation>
    <scope>NUCLEOTIDE SEQUENCE [LARGE SCALE GENOMIC DNA]</scope>
    <source>
        <strain evidence="1 2">NBRC 100758</strain>
    </source>
</reference>
<dbReference type="RefSeq" id="WP_146842781.1">
    <property type="nucleotide sequence ID" value="NZ_BJWG01000007.1"/>
</dbReference>
<gene>
    <name evidence="1" type="ORF">CCO02nite_17820</name>
</gene>
<dbReference type="InterPro" id="IPR054206">
    <property type="entry name" value="DUF6912"/>
</dbReference>
<evidence type="ECO:0000313" key="2">
    <source>
        <dbReference type="Proteomes" id="UP000321720"/>
    </source>
</evidence>
<keyword evidence="2" id="KW-1185">Reference proteome</keyword>
<name>A0A511JAW8_9CELL</name>
<accession>A0A511JAW8</accession>